<evidence type="ECO:0000313" key="4">
    <source>
        <dbReference type="Proteomes" id="UP000018936"/>
    </source>
</evidence>
<gene>
    <name evidence="3" type="ORF">L345_17443</name>
</gene>
<feature type="compositionally biased region" description="Polar residues" evidence="1">
    <location>
        <begin position="25"/>
        <end position="34"/>
    </location>
</feature>
<feature type="compositionally biased region" description="Polar residues" evidence="1">
    <location>
        <begin position="70"/>
        <end position="79"/>
    </location>
</feature>
<feature type="non-terminal residue" evidence="3">
    <location>
        <position position="1"/>
    </location>
</feature>
<evidence type="ECO:0000256" key="1">
    <source>
        <dbReference type="SAM" id="MobiDB-lite"/>
    </source>
</evidence>
<comment type="caution">
    <text evidence="3">The sequence shown here is derived from an EMBL/GenBank/DDBJ whole genome shotgun (WGS) entry which is preliminary data.</text>
</comment>
<dbReference type="PROSITE" id="PS50181">
    <property type="entry name" value="FBOX"/>
    <property type="match status" value="1"/>
</dbReference>
<dbReference type="SUPFAM" id="SSF81383">
    <property type="entry name" value="F-box domain"/>
    <property type="match status" value="1"/>
</dbReference>
<sequence length="257" mass="28632">KSFKQLRLTTSDCEALRQSPEGTAALTQPLSQRPGSRDSCRRLGPTPRRRKKHSKGHQSTITDYFRSRSRISPCSSNMAESHKAKVEEPLENFSHGSASDSDDSCSLLDDGRDMSAPPKKQLRFSWGPNDSDGCPGQEVQEQRPWLVRLPGESSGDGTVKQEVQDVEVDPLPDVHFGLLGTTSGDDVPRGTLEKLPDEILQEIFALLPVVDLLQNLPQVCRRWKRIVSDMKVRDGVTSGMAEWTWDRPWSPLAGFLP</sequence>
<dbReference type="OrthoDB" id="1470711at2759"/>
<dbReference type="EMBL" id="AZIM01011757">
    <property type="protein sequence ID" value="ETE56845.1"/>
    <property type="molecule type" value="Genomic_DNA"/>
</dbReference>
<evidence type="ECO:0000259" key="2">
    <source>
        <dbReference type="PROSITE" id="PS50181"/>
    </source>
</evidence>
<dbReference type="Proteomes" id="UP000018936">
    <property type="component" value="Unassembled WGS sequence"/>
</dbReference>
<proteinExistence type="predicted"/>
<feature type="compositionally biased region" description="Basic residues" evidence="1">
    <location>
        <begin position="47"/>
        <end position="56"/>
    </location>
</feature>
<name>V8N3X2_OPHHA</name>
<feature type="region of interest" description="Disordered" evidence="1">
    <location>
        <begin position="1"/>
        <end position="138"/>
    </location>
</feature>
<accession>V8N3X2</accession>
<feature type="compositionally biased region" description="Low complexity" evidence="1">
    <location>
        <begin position="94"/>
        <end position="108"/>
    </location>
</feature>
<reference evidence="3 4" key="1">
    <citation type="journal article" date="2013" name="Proc. Natl. Acad. Sci. U.S.A.">
        <title>The king cobra genome reveals dynamic gene evolution and adaptation in the snake venom system.</title>
        <authorList>
            <person name="Vonk F.J."/>
            <person name="Casewell N.R."/>
            <person name="Henkel C.V."/>
            <person name="Heimberg A.M."/>
            <person name="Jansen H.J."/>
            <person name="McCleary R.J."/>
            <person name="Kerkkamp H.M."/>
            <person name="Vos R.A."/>
            <person name="Guerreiro I."/>
            <person name="Calvete J.J."/>
            <person name="Wuster W."/>
            <person name="Woods A.E."/>
            <person name="Logan J.M."/>
            <person name="Harrison R.A."/>
            <person name="Castoe T.A."/>
            <person name="de Koning A.P."/>
            <person name="Pollock D.D."/>
            <person name="Yandell M."/>
            <person name="Calderon D."/>
            <person name="Renjifo C."/>
            <person name="Currier R.B."/>
            <person name="Salgado D."/>
            <person name="Pla D."/>
            <person name="Sanz L."/>
            <person name="Hyder A.S."/>
            <person name="Ribeiro J.M."/>
            <person name="Arntzen J.W."/>
            <person name="van den Thillart G.E."/>
            <person name="Boetzer M."/>
            <person name="Pirovano W."/>
            <person name="Dirks R.P."/>
            <person name="Spaink H.P."/>
            <person name="Duboule D."/>
            <person name="McGlinn E."/>
            <person name="Kini R.M."/>
            <person name="Richardson M.K."/>
        </authorList>
    </citation>
    <scope>NUCLEOTIDE SEQUENCE</scope>
    <source>
        <tissue evidence="3">Blood</tissue>
    </source>
</reference>
<dbReference type="InterPro" id="IPR001810">
    <property type="entry name" value="F-box_dom"/>
</dbReference>
<dbReference type="AlphaFoldDB" id="V8N3X2"/>
<dbReference type="Pfam" id="PF12937">
    <property type="entry name" value="F-box-like"/>
    <property type="match status" value="1"/>
</dbReference>
<keyword evidence="4" id="KW-1185">Reference proteome</keyword>
<protein>
    <recommendedName>
        <fullName evidence="2">F-box domain-containing protein</fullName>
    </recommendedName>
</protein>
<dbReference type="Gene3D" id="1.20.1280.50">
    <property type="match status" value="1"/>
</dbReference>
<dbReference type="SMART" id="SM00256">
    <property type="entry name" value="FBOX"/>
    <property type="match status" value="1"/>
</dbReference>
<feature type="domain" description="F-box" evidence="2">
    <location>
        <begin position="189"/>
        <end position="252"/>
    </location>
</feature>
<evidence type="ECO:0000313" key="3">
    <source>
        <dbReference type="EMBL" id="ETE56845.1"/>
    </source>
</evidence>
<organism evidence="3 4">
    <name type="scientific">Ophiophagus hannah</name>
    <name type="common">King cobra</name>
    <name type="synonym">Naja hannah</name>
    <dbReference type="NCBI Taxonomy" id="8665"/>
    <lineage>
        <taxon>Eukaryota</taxon>
        <taxon>Metazoa</taxon>
        <taxon>Chordata</taxon>
        <taxon>Craniata</taxon>
        <taxon>Vertebrata</taxon>
        <taxon>Euteleostomi</taxon>
        <taxon>Lepidosauria</taxon>
        <taxon>Squamata</taxon>
        <taxon>Bifurcata</taxon>
        <taxon>Unidentata</taxon>
        <taxon>Episquamata</taxon>
        <taxon>Toxicofera</taxon>
        <taxon>Serpentes</taxon>
        <taxon>Colubroidea</taxon>
        <taxon>Elapidae</taxon>
        <taxon>Elapinae</taxon>
        <taxon>Ophiophagus</taxon>
    </lineage>
</organism>
<dbReference type="InterPro" id="IPR036047">
    <property type="entry name" value="F-box-like_dom_sf"/>
</dbReference>